<keyword evidence="2" id="KW-0812">Transmembrane</keyword>
<keyword evidence="2" id="KW-1133">Transmembrane helix</keyword>
<feature type="compositionally biased region" description="Basic and acidic residues" evidence="1">
    <location>
        <begin position="133"/>
        <end position="148"/>
    </location>
</feature>
<name>A0ABQ3UNZ2_9CHLR</name>
<proteinExistence type="predicted"/>
<dbReference type="Proteomes" id="UP000654345">
    <property type="component" value="Unassembled WGS sequence"/>
</dbReference>
<accession>A0ABQ3UNZ2</accession>
<protein>
    <submittedName>
        <fullName evidence="3">Uncharacterized protein</fullName>
    </submittedName>
</protein>
<organism evidence="3 4">
    <name type="scientific">Ktedonobacter robiniae</name>
    <dbReference type="NCBI Taxonomy" id="2778365"/>
    <lineage>
        <taxon>Bacteria</taxon>
        <taxon>Bacillati</taxon>
        <taxon>Chloroflexota</taxon>
        <taxon>Ktedonobacteria</taxon>
        <taxon>Ktedonobacterales</taxon>
        <taxon>Ktedonobacteraceae</taxon>
        <taxon>Ktedonobacter</taxon>
    </lineage>
</organism>
<evidence type="ECO:0000313" key="3">
    <source>
        <dbReference type="EMBL" id="GHO54405.1"/>
    </source>
</evidence>
<reference evidence="3 4" key="1">
    <citation type="journal article" date="2021" name="Int. J. Syst. Evol. Microbiol.">
        <title>Reticulibacter mediterranei gen. nov., sp. nov., within the new family Reticulibacteraceae fam. nov., and Ktedonospora formicarum gen. nov., sp. nov., Ktedonobacter robiniae sp. nov., Dictyobacter formicarum sp. nov. and Dictyobacter arantiisoli sp. nov., belonging to the class Ktedonobacteria.</title>
        <authorList>
            <person name="Yabe S."/>
            <person name="Zheng Y."/>
            <person name="Wang C.M."/>
            <person name="Sakai Y."/>
            <person name="Abe K."/>
            <person name="Yokota A."/>
            <person name="Donadio S."/>
            <person name="Cavaletti L."/>
            <person name="Monciardini P."/>
        </authorList>
    </citation>
    <scope>NUCLEOTIDE SEQUENCE [LARGE SCALE GENOMIC DNA]</scope>
    <source>
        <strain evidence="3 4">SOSP1-30</strain>
    </source>
</reference>
<feature type="transmembrane region" description="Helical" evidence="2">
    <location>
        <begin position="193"/>
        <end position="215"/>
    </location>
</feature>
<keyword evidence="2" id="KW-0472">Membrane</keyword>
<evidence type="ECO:0000256" key="2">
    <source>
        <dbReference type="SAM" id="Phobius"/>
    </source>
</evidence>
<feature type="region of interest" description="Disordered" evidence="1">
    <location>
        <begin position="114"/>
        <end position="148"/>
    </location>
</feature>
<dbReference type="RefSeq" id="WP_201371128.1">
    <property type="nucleotide sequence ID" value="NZ_BNJG01000001.1"/>
</dbReference>
<evidence type="ECO:0000256" key="1">
    <source>
        <dbReference type="SAM" id="MobiDB-lite"/>
    </source>
</evidence>
<sequence>MSREANPEARRNEKSVTCSICAARYTVTGVWQLWEPLTPMQREHLLLNISHFCYRCRRPACPDCWDRTYALCAACVQEAGLVLQVQKRNTAWGEDSQEGLVCIEEGRYHREWTNKTSSTHPTHTRGKRIRSVSGREVDEDGGRVHERTTQPPVFKASTILARREKKPGEVALDEIATLPGRRDRQHFSWMRKAIFSVGIILLALFVGGIIAATLSMEVNTFLWKILHIDVRGYIAAFWNWLQHPPFFK</sequence>
<dbReference type="EMBL" id="BNJG01000001">
    <property type="protein sequence ID" value="GHO54405.1"/>
    <property type="molecule type" value="Genomic_DNA"/>
</dbReference>
<keyword evidence="4" id="KW-1185">Reference proteome</keyword>
<gene>
    <name evidence="3" type="ORF">KSB_28800</name>
</gene>
<evidence type="ECO:0000313" key="4">
    <source>
        <dbReference type="Proteomes" id="UP000654345"/>
    </source>
</evidence>
<comment type="caution">
    <text evidence="3">The sequence shown here is derived from an EMBL/GenBank/DDBJ whole genome shotgun (WGS) entry which is preliminary data.</text>
</comment>